<evidence type="ECO:0000256" key="1">
    <source>
        <dbReference type="SAM" id="MobiDB-lite"/>
    </source>
</evidence>
<evidence type="ECO:0000313" key="2">
    <source>
        <dbReference type="EMBL" id="GLQ53580.1"/>
    </source>
</evidence>
<gene>
    <name evidence="2" type="ORF">GCM10010862_08390</name>
</gene>
<keyword evidence="3" id="KW-1185">Reference proteome</keyword>
<comment type="caution">
    <text evidence="2">The sequence shown here is derived from an EMBL/GenBank/DDBJ whole genome shotgun (WGS) entry which is preliminary data.</text>
</comment>
<dbReference type="SUPFAM" id="SSF56300">
    <property type="entry name" value="Metallo-dependent phosphatases"/>
    <property type="match status" value="1"/>
</dbReference>
<name>A0ABQ5W0Y8_9HYPH</name>
<protein>
    <submittedName>
        <fullName evidence="2">Uncharacterized protein</fullName>
    </submittedName>
</protein>
<accession>A0ABQ5W0Y8</accession>
<evidence type="ECO:0000313" key="3">
    <source>
        <dbReference type="Proteomes" id="UP001156691"/>
    </source>
</evidence>
<dbReference type="EMBL" id="BSNS01000004">
    <property type="protein sequence ID" value="GLQ53580.1"/>
    <property type="molecule type" value="Genomic_DNA"/>
</dbReference>
<sequence length="473" mass="52885">MKNTSFVHRKIPSTDDFTTHKHQRKVVSHSESPVANSPKRTHIQHDKVVAAQALYAELTAAGAEHPLKTVAETLGIPRGTVRRWKNERKLVASVANDNASAPEEKPEPYRLGGSPADRKIIQLTDENHRLREALKAAHRDGLNEDVIRDIIGTISMAPTSTPNWVRRLRTAGPRIPEAPMTMWSDPHGGEVVQAAEVNGVNEYNVDIMKRRFNTLVDRTIGICDEHGPGDYPGIIINLAGDNVSGGLHPELQKTDELEIIPAVLEVRDMLVWGLRRMADRFGQVYAPAVAGNHGRGTPKPEYKRYIYKNFDWLIYELLRREFADDPRIVIDTRPANEVFYSVYGHRFMLVHGDMLGVKGGDGIIGAIGPIMRGEIKTRGASASAGMEYDTLLMGHWHQQLWLPRAIVSNTMKGYDEYAKNALRAPISAPTQPLWFMHHKYGITSKWDIHLEDPKPKAQATWAAVFDPAARNAA</sequence>
<proteinExistence type="predicted"/>
<feature type="region of interest" description="Disordered" evidence="1">
    <location>
        <begin position="94"/>
        <end position="115"/>
    </location>
</feature>
<dbReference type="Proteomes" id="UP001156691">
    <property type="component" value="Unassembled WGS sequence"/>
</dbReference>
<reference evidence="3" key="1">
    <citation type="journal article" date="2019" name="Int. J. Syst. Evol. Microbiol.">
        <title>The Global Catalogue of Microorganisms (GCM) 10K type strain sequencing project: providing services to taxonomists for standard genome sequencing and annotation.</title>
        <authorList>
            <consortium name="The Broad Institute Genomics Platform"/>
            <consortium name="The Broad Institute Genome Sequencing Center for Infectious Disease"/>
            <person name="Wu L."/>
            <person name="Ma J."/>
        </authorList>
    </citation>
    <scope>NUCLEOTIDE SEQUENCE [LARGE SCALE GENOMIC DNA]</scope>
    <source>
        <strain evidence="3">NBRC 112416</strain>
    </source>
</reference>
<dbReference type="RefSeq" id="WP_284339025.1">
    <property type="nucleotide sequence ID" value="NZ_BSNS01000004.1"/>
</dbReference>
<feature type="region of interest" description="Disordered" evidence="1">
    <location>
        <begin position="18"/>
        <end position="41"/>
    </location>
</feature>
<organism evidence="2 3">
    <name type="scientific">Devosia nitrariae</name>
    <dbReference type="NCBI Taxonomy" id="2071872"/>
    <lineage>
        <taxon>Bacteria</taxon>
        <taxon>Pseudomonadati</taxon>
        <taxon>Pseudomonadota</taxon>
        <taxon>Alphaproteobacteria</taxon>
        <taxon>Hyphomicrobiales</taxon>
        <taxon>Devosiaceae</taxon>
        <taxon>Devosia</taxon>
    </lineage>
</organism>
<dbReference type="InterPro" id="IPR029052">
    <property type="entry name" value="Metallo-depent_PP-like"/>
</dbReference>